<organism evidence="7 8">
    <name type="scientific">Mesomycoplasma neurolyticum</name>
    <dbReference type="NCBI Taxonomy" id="2120"/>
    <lineage>
        <taxon>Bacteria</taxon>
        <taxon>Bacillati</taxon>
        <taxon>Mycoplasmatota</taxon>
        <taxon>Mycoplasmoidales</taxon>
        <taxon>Metamycoplasmataceae</taxon>
        <taxon>Mesomycoplasma</taxon>
    </lineage>
</organism>
<dbReference type="InterPro" id="IPR027417">
    <property type="entry name" value="P-loop_NTPase"/>
</dbReference>
<evidence type="ECO:0000256" key="2">
    <source>
        <dbReference type="ARBA" id="ARBA00022448"/>
    </source>
</evidence>
<dbReference type="KEGG" id="mnu:NCTC10166_00001"/>
<keyword evidence="5" id="KW-0175">Coiled coil</keyword>
<dbReference type="InterPro" id="IPR003593">
    <property type="entry name" value="AAA+_ATPase"/>
</dbReference>
<dbReference type="InterPro" id="IPR017871">
    <property type="entry name" value="ABC_transporter-like_CS"/>
</dbReference>
<feature type="domain" description="ABC transporter" evidence="6">
    <location>
        <begin position="9"/>
        <end position="730"/>
    </location>
</feature>
<keyword evidence="3" id="KW-0547">Nucleotide-binding</keyword>
<dbReference type="AlphaFoldDB" id="A0A449A472"/>
<name>A0A449A472_9BACT</name>
<dbReference type="PANTHER" id="PTHR43776">
    <property type="entry name" value="TRANSPORT ATP-BINDING PROTEIN"/>
    <property type="match status" value="1"/>
</dbReference>
<dbReference type="PROSITE" id="PS50893">
    <property type="entry name" value="ABC_TRANSPORTER_2"/>
    <property type="match status" value="1"/>
</dbReference>
<dbReference type="PANTHER" id="PTHR43776:SF7">
    <property type="entry name" value="D,D-DIPEPTIDE TRANSPORT ATP-BINDING PROTEIN DDPF-RELATED"/>
    <property type="match status" value="1"/>
</dbReference>
<dbReference type="GO" id="GO:0055085">
    <property type="term" value="P:transmembrane transport"/>
    <property type="evidence" value="ECO:0007669"/>
    <property type="project" value="UniProtKB-ARBA"/>
</dbReference>
<dbReference type="InterPro" id="IPR050319">
    <property type="entry name" value="ABC_transp_ATP-bind"/>
</dbReference>
<keyword evidence="4 7" id="KW-0067">ATP-binding</keyword>
<proteinExistence type="inferred from homology"/>
<dbReference type="SUPFAM" id="SSF52540">
    <property type="entry name" value="P-loop containing nucleoside triphosphate hydrolases"/>
    <property type="match status" value="1"/>
</dbReference>
<evidence type="ECO:0000259" key="6">
    <source>
        <dbReference type="PROSITE" id="PS50893"/>
    </source>
</evidence>
<evidence type="ECO:0000256" key="1">
    <source>
        <dbReference type="ARBA" id="ARBA00005417"/>
    </source>
</evidence>
<dbReference type="SMART" id="SM00382">
    <property type="entry name" value="AAA"/>
    <property type="match status" value="1"/>
</dbReference>
<accession>A0A449A472</accession>
<gene>
    <name evidence="7" type="primary">pstB_1</name>
    <name evidence="7" type="ORF">NCTC10166_00001</name>
</gene>
<dbReference type="Pfam" id="PF08352">
    <property type="entry name" value="oligo_HPY"/>
    <property type="match status" value="1"/>
</dbReference>
<reference evidence="7 8" key="1">
    <citation type="submission" date="2019-01" db="EMBL/GenBank/DDBJ databases">
        <authorList>
            <consortium name="Pathogen Informatics"/>
        </authorList>
    </citation>
    <scope>NUCLEOTIDE SEQUENCE [LARGE SCALE GENOMIC DNA]</scope>
    <source>
        <strain evidence="7 8">NCTC10166</strain>
    </source>
</reference>
<dbReference type="OrthoDB" id="400883at2"/>
<sequence>MENNKKIVLSVKNLKKYFQNKNSITKAIDGLSFDLYEGEILGLIGESGSGKTTVGRSLIRLIEDKNGQVILNNEIITGKKISRKKDRFLRKNMQMIFQDPHASLNPQKNIYSILKEPLKVNNVIKEKMQDIFSDWENITDNFKYEFIKKYHQIKLDNNNIIIQNAENYFGDWRNTFRKINFNKIYHTTKSYEEVFNSFYLYITQRQFYESNAINQLYKNSSKLLSFYFEKQKDYREKKFSFDEKDLVETKQELLFRRKLLYDTEENYNNKEKLKKLKKLLKEKTEEYKENISNSNKYLKNFIDQFKNEALLNKNQAYSQYDFYVFSNFYKKYLVNKKSKNILSKKYYSKNKEHLLKNLKYLSIENIDDLIKKIQYFNEDTLKLFANKYVKIIDENNLISLSTKDLEAKIIDEYEKLDLSYYFELANNAKKKFEQEIAEIKEEILFVNSKIIKTKSHEKYNLLKYQLADKKYKKAQCVFKSELNKYLVNFNAWLKQIQNLISLKDKEIIKIHEKQKELDRHYREIYQKFLIWLKNKMLDEKHDKNFIKSIINHFKQKNNDKKDNFKRYDEEMVEINKLYYKILFLLRIHNNKLNWNTKKQIKSILYSETIFNILEEVGLLRQFVYRYPHEFSGGQRQRIVIARALISEPKIIIADEPIASLDISIQAQIVNLLKEIVAKKKISMIFIAHDLSMVEYVADKIMIMHFGKVVEQGNVKEIYENPKHPYTINLFKSIPKISNANIPFIASEFQNNYLIEQTQEQNPIITKQVKNSESHFVSGTEKQLKEWLNNEEN</sequence>
<dbReference type="GO" id="GO:0015833">
    <property type="term" value="P:peptide transport"/>
    <property type="evidence" value="ECO:0007669"/>
    <property type="project" value="InterPro"/>
</dbReference>
<evidence type="ECO:0000313" key="7">
    <source>
        <dbReference type="EMBL" id="VEU59051.1"/>
    </source>
</evidence>
<dbReference type="Pfam" id="PF00005">
    <property type="entry name" value="ABC_tran"/>
    <property type="match status" value="2"/>
</dbReference>
<feature type="coiled-coil region" evidence="5">
    <location>
        <begin position="422"/>
        <end position="449"/>
    </location>
</feature>
<evidence type="ECO:0000256" key="5">
    <source>
        <dbReference type="SAM" id="Coils"/>
    </source>
</evidence>
<keyword evidence="8" id="KW-1185">Reference proteome</keyword>
<dbReference type="GO" id="GO:0016887">
    <property type="term" value="F:ATP hydrolysis activity"/>
    <property type="evidence" value="ECO:0007669"/>
    <property type="project" value="InterPro"/>
</dbReference>
<feature type="coiled-coil region" evidence="5">
    <location>
        <begin position="266"/>
        <end position="293"/>
    </location>
</feature>
<dbReference type="InterPro" id="IPR003439">
    <property type="entry name" value="ABC_transporter-like_ATP-bd"/>
</dbReference>
<dbReference type="Proteomes" id="UP000289440">
    <property type="component" value="Chromosome"/>
</dbReference>
<evidence type="ECO:0000256" key="4">
    <source>
        <dbReference type="ARBA" id="ARBA00022840"/>
    </source>
</evidence>
<dbReference type="EC" id="3.6.3.-" evidence="7"/>
<dbReference type="RefSeq" id="WP_129719443.1">
    <property type="nucleotide sequence ID" value="NZ_LR214951.1"/>
</dbReference>
<dbReference type="PROSITE" id="PS00211">
    <property type="entry name" value="ABC_TRANSPORTER_1"/>
    <property type="match status" value="1"/>
</dbReference>
<keyword evidence="7" id="KW-0378">Hydrolase</keyword>
<dbReference type="EMBL" id="LR214951">
    <property type="protein sequence ID" value="VEU59051.1"/>
    <property type="molecule type" value="Genomic_DNA"/>
</dbReference>
<protein>
    <submittedName>
        <fullName evidence="7">Phosphate ABC transporter ATP-binding protein</fullName>
        <ecNumber evidence="7">3.6.3.-</ecNumber>
    </submittedName>
</protein>
<evidence type="ECO:0000313" key="8">
    <source>
        <dbReference type="Proteomes" id="UP000289440"/>
    </source>
</evidence>
<comment type="similarity">
    <text evidence="1">Belongs to the ABC transporter superfamily.</text>
</comment>
<dbReference type="GO" id="GO:0005524">
    <property type="term" value="F:ATP binding"/>
    <property type="evidence" value="ECO:0007669"/>
    <property type="project" value="UniProtKB-KW"/>
</dbReference>
<dbReference type="InterPro" id="IPR013563">
    <property type="entry name" value="Oligopep_ABC_C"/>
</dbReference>
<evidence type="ECO:0000256" key="3">
    <source>
        <dbReference type="ARBA" id="ARBA00022741"/>
    </source>
</evidence>
<keyword evidence="2" id="KW-0813">Transport</keyword>
<dbReference type="Gene3D" id="3.40.50.300">
    <property type="entry name" value="P-loop containing nucleotide triphosphate hydrolases"/>
    <property type="match status" value="2"/>
</dbReference>